<feature type="region of interest" description="Disordered" evidence="6">
    <location>
        <begin position="175"/>
        <end position="229"/>
    </location>
</feature>
<evidence type="ECO:0000256" key="5">
    <source>
        <dbReference type="ARBA" id="ARBA00023242"/>
    </source>
</evidence>
<protein>
    <submittedName>
        <fullName evidence="8">Max-interacting protein 1</fullName>
    </submittedName>
</protein>
<dbReference type="Gene3D" id="4.10.280.10">
    <property type="entry name" value="Helix-loop-helix DNA-binding domain"/>
    <property type="match status" value="1"/>
</dbReference>
<dbReference type="PANTHER" id="PTHR11969:SF54">
    <property type="entry name" value="MAD-LIKE PROTEIN 1"/>
    <property type="match status" value="1"/>
</dbReference>
<keyword evidence="4" id="KW-0804">Transcription</keyword>
<dbReference type="AlphaFoldDB" id="A0A6G1SI43"/>
<dbReference type="InterPro" id="IPR036638">
    <property type="entry name" value="HLH_DNA-bd_sf"/>
</dbReference>
<comment type="subcellular location">
    <subcellularLocation>
        <location evidence="1">Nucleus</location>
    </subcellularLocation>
</comment>
<dbReference type="InterPro" id="IPR011598">
    <property type="entry name" value="bHLH_dom"/>
</dbReference>
<feature type="compositionally biased region" description="Low complexity" evidence="6">
    <location>
        <begin position="160"/>
        <end position="170"/>
    </location>
</feature>
<evidence type="ECO:0000256" key="1">
    <source>
        <dbReference type="ARBA" id="ARBA00004123"/>
    </source>
</evidence>
<dbReference type="PROSITE" id="PS50888">
    <property type="entry name" value="BHLH"/>
    <property type="match status" value="1"/>
</dbReference>
<organism evidence="8">
    <name type="scientific">Aceria tosichella</name>
    <name type="common">wheat curl mite</name>
    <dbReference type="NCBI Taxonomy" id="561515"/>
    <lineage>
        <taxon>Eukaryota</taxon>
        <taxon>Metazoa</taxon>
        <taxon>Ecdysozoa</taxon>
        <taxon>Arthropoda</taxon>
        <taxon>Chelicerata</taxon>
        <taxon>Arachnida</taxon>
        <taxon>Acari</taxon>
        <taxon>Acariformes</taxon>
        <taxon>Trombidiformes</taxon>
        <taxon>Prostigmata</taxon>
        <taxon>Eupodina</taxon>
        <taxon>Eriophyoidea</taxon>
        <taxon>Eriophyidae</taxon>
        <taxon>Eriophyinae</taxon>
        <taxon>Aceriini</taxon>
        <taxon>Aceria</taxon>
    </lineage>
</organism>
<accession>A0A6G1SI43</accession>
<dbReference type="GO" id="GO:0046983">
    <property type="term" value="F:protein dimerization activity"/>
    <property type="evidence" value="ECO:0007669"/>
    <property type="project" value="InterPro"/>
</dbReference>
<evidence type="ECO:0000256" key="6">
    <source>
        <dbReference type="SAM" id="MobiDB-lite"/>
    </source>
</evidence>
<dbReference type="PANTHER" id="PTHR11969">
    <property type="entry name" value="MAX DIMERIZATION, MAD"/>
    <property type="match status" value="1"/>
</dbReference>
<dbReference type="GO" id="GO:0005634">
    <property type="term" value="C:nucleus"/>
    <property type="evidence" value="ECO:0007669"/>
    <property type="project" value="UniProtKB-SubCell"/>
</dbReference>
<feature type="compositionally biased region" description="Basic residues" evidence="6">
    <location>
        <begin position="53"/>
        <end position="79"/>
    </location>
</feature>
<dbReference type="SUPFAM" id="SSF47459">
    <property type="entry name" value="HLH, helix-loop-helix DNA-binding domain"/>
    <property type="match status" value="1"/>
</dbReference>
<dbReference type="SMART" id="SM00353">
    <property type="entry name" value="HLH"/>
    <property type="match status" value="1"/>
</dbReference>
<feature type="region of interest" description="Disordered" evidence="6">
    <location>
        <begin position="45"/>
        <end position="118"/>
    </location>
</feature>
<dbReference type="GO" id="GO:0000978">
    <property type="term" value="F:RNA polymerase II cis-regulatory region sequence-specific DNA binding"/>
    <property type="evidence" value="ECO:0007669"/>
    <property type="project" value="TreeGrafter"/>
</dbReference>
<reference evidence="8" key="1">
    <citation type="submission" date="2018-10" db="EMBL/GenBank/DDBJ databases">
        <title>Transcriptome assembly of Aceria tosichella (Wheat curl mite) Type 2.</title>
        <authorList>
            <person name="Scully E.D."/>
            <person name="Geib S.M."/>
            <person name="Palmer N.A."/>
            <person name="Gupta A.K."/>
            <person name="Sarath G."/>
            <person name="Tatineni S."/>
        </authorList>
    </citation>
    <scope>NUCLEOTIDE SEQUENCE</scope>
    <source>
        <strain evidence="8">LincolnNE</strain>
    </source>
</reference>
<evidence type="ECO:0000313" key="8">
    <source>
        <dbReference type="EMBL" id="MDE50029.1"/>
    </source>
</evidence>
<evidence type="ECO:0000256" key="4">
    <source>
        <dbReference type="ARBA" id="ARBA00023163"/>
    </source>
</evidence>
<feature type="domain" description="BHLH" evidence="7">
    <location>
        <begin position="216"/>
        <end position="268"/>
    </location>
</feature>
<feature type="region of interest" description="Disordered" evidence="6">
    <location>
        <begin position="299"/>
        <end position="332"/>
    </location>
</feature>
<keyword evidence="3" id="KW-0238">DNA-binding</keyword>
<feature type="compositionally biased region" description="Low complexity" evidence="6">
    <location>
        <begin position="81"/>
        <end position="104"/>
    </location>
</feature>
<evidence type="ECO:0000256" key="2">
    <source>
        <dbReference type="ARBA" id="ARBA00023015"/>
    </source>
</evidence>
<sequence>MTADLSIAALLQAAEYLERREAEHGYASSMPTITMASDGLLSPYTKQHSAASFHRHNHNHHRNHHHQTHPHHTNYKTKAKQQQQQQHLSSRVSVSSYSSCSNQSGNDLHTTSASSSGGSCPTANGYMDFIPNSNINFNELRECSNSSAINLNHQHHHNHNPSPNHNHQNHLLLASNHPDYHHHPMTDQDDSMSLNSGMGGSQAGGCGKRPKKKSQGNRSTHNELEKNRRAHLRTCLERLKEVVPLESDSSRHTTLGLLTKAKGFIKTLEERDQKQQMQIADLLARQRYLRSRLEQISGNPGGIGSNVGGGGGDEVANHMEQVSQVVETKKES</sequence>
<dbReference type="EMBL" id="GGYP01005258">
    <property type="protein sequence ID" value="MDE50029.1"/>
    <property type="molecule type" value="Transcribed_RNA"/>
</dbReference>
<feature type="compositionally biased region" description="Gly residues" evidence="6">
    <location>
        <begin position="197"/>
        <end position="207"/>
    </location>
</feature>
<feature type="region of interest" description="Disordered" evidence="6">
    <location>
        <begin position="151"/>
        <end position="170"/>
    </location>
</feature>
<proteinExistence type="predicted"/>
<feature type="compositionally biased region" description="Polar residues" evidence="6">
    <location>
        <begin position="105"/>
        <end position="118"/>
    </location>
</feature>
<dbReference type="CDD" id="cd11401">
    <property type="entry name" value="bHLHzip_Mad"/>
    <property type="match status" value="1"/>
</dbReference>
<evidence type="ECO:0000259" key="7">
    <source>
        <dbReference type="PROSITE" id="PS50888"/>
    </source>
</evidence>
<keyword evidence="2" id="KW-0805">Transcription regulation</keyword>
<dbReference type="GO" id="GO:0000981">
    <property type="term" value="F:DNA-binding transcription factor activity, RNA polymerase II-specific"/>
    <property type="evidence" value="ECO:0007669"/>
    <property type="project" value="TreeGrafter"/>
</dbReference>
<dbReference type="Pfam" id="PF00010">
    <property type="entry name" value="HLH"/>
    <property type="match status" value="1"/>
</dbReference>
<gene>
    <name evidence="8" type="primary">Mxi1</name>
    <name evidence="8" type="ORF">g.11150</name>
</gene>
<name>A0A6G1SI43_9ACAR</name>
<evidence type="ECO:0000256" key="3">
    <source>
        <dbReference type="ARBA" id="ARBA00023125"/>
    </source>
</evidence>
<keyword evidence="5" id="KW-0539">Nucleus</keyword>
<feature type="compositionally biased region" description="Gly residues" evidence="6">
    <location>
        <begin position="299"/>
        <end position="313"/>
    </location>
</feature>